<evidence type="ECO:0000256" key="8">
    <source>
        <dbReference type="ARBA" id="ARBA00022801"/>
    </source>
</evidence>
<dbReference type="InterPro" id="IPR000642">
    <property type="entry name" value="Peptidase_M41"/>
</dbReference>
<feature type="active site" evidence="15">
    <location>
        <position position="467"/>
    </location>
</feature>
<dbReference type="GO" id="GO:0030163">
    <property type="term" value="P:protein catabolic process"/>
    <property type="evidence" value="ECO:0007669"/>
    <property type="project" value="UniProtKB-UniRule"/>
</dbReference>
<name>A0A9D2M6M3_9FIRM</name>
<feature type="binding site" evidence="15">
    <location>
        <begin position="244"/>
        <end position="251"/>
    </location>
    <ligand>
        <name>ATP</name>
        <dbReference type="ChEBI" id="CHEBI:30616"/>
    </ligand>
</feature>
<dbReference type="Gene3D" id="3.40.50.300">
    <property type="entry name" value="P-loop containing nucleotide triphosphate hydrolases"/>
    <property type="match status" value="1"/>
</dbReference>
<evidence type="ECO:0000256" key="17">
    <source>
        <dbReference type="SAM" id="MobiDB-lite"/>
    </source>
</evidence>
<evidence type="ECO:0000256" key="16">
    <source>
        <dbReference type="RuleBase" id="RU003651"/>
    </source>
</evidence>
<dbReference type="InterPro" id="IPR041569">
    <property type="entry name" value="AAA_lid_3"/>
</dbReference>
<dbReference type="SUPFAM" id="SSF52540">
    <property type="entry name" value="P-loop containing nucleoside triphosphate hydrolases"/>
    <property type="match status" value="1"/>
</dbReference>
<dbReference type="HAMAP" id="MF_01458">
    <property type="entry name" value="FtsH"/>
    <property type="match status" value="1"/>
</dbReference>
<comment type="similarity">
    <text evidence="16">Belongs to the AAA ATPase family.</text>
</comment>
<evidence type="ECO:0000256" key="11">
    <source>
        <dbReference type="ARBA" id="ARBA00022989"/>
    </source>
</evidence>
<gene>
    <name evidence="15 19" type="primary">ftsH</name>
    <name evidence="19" type="ORF">H9945_04070</name>
</gene>
<dbReference type="GO" id="GO:0005886">
    <property type="term" value="C:plasma membrane"/>
    <property type="evidence" value="ECO:0007669"/>
    <property type="project" value="UniProtKB-SubCell"/>
</dbReference>
<dbReference type="SUPFAM" id="SSF140990">
    <property type="entry name" value="FtsH protease domain-like"/>
    <property type="match status" value="1"/>
</dbReference>
<feature type="transmembrane region" description="Helical" evidence="15">
    <location>
        <begin position="156"/>
        <end position="174"/>
    </location>
</feature>
<evidence type="ECO:0000256" key="2">
    <source>
        <dbReference type="ARBA" id="ARBA00010044"/>
    </source>
</evidence>
<dbReference type="InterPro" id="IPR003959">
    <property type="entry name" value="ATPase_AAA_core"/>
</dbReference>
<dbReference type="GO" id="GO:0005524">
    <property type="term" value="F:ATP binding"/>
    <property type="evidence" value="ECO:0007669"/>
    <property type="project" value="UniProtKB-UniRule"/>
</dbReference>
<dbReference type="PANTHER" id="PTHR23076:SF113">
    <property type="entry name" value="ATP-DEPENDENT ZINC METALLOPROTEASE FTSH 1, CHLOROPLASTIC-RELATED"/>
    <property type="match status" value="1"/>
</dbReference>
<evidence type="ECO:0000256" key="13">
    <source>
        <dbReference type="ARBA" id="ARBA00023136"/>
    </source>
</evidence>
<dbReference type="GO" id="GO:0004176">
    <property type="term" value="F:ATP-dependent peptidase activity"/>
    <property type="evidence" value="ECO:0007669"/>
    <property type="project" value="InterPro"/>
</dbReference>
<evidence type="ECO:0000256" key="6">
    <source>
        <dbReference type="ARBA" id="ARBA00022723"/>
    </source>
</evidence>
<evidence type="ECO:0000256" key="14">
    <source>
        <dbReference type="ARBA" id="ARBA00061570"/>
    </source>
</evidence>
<evidence type="ECO:0000256" key="1">
    <source>
        <dbReference type="ARBA" id="ARBA00004370"/>
    </source>
</evidence>
<feature type="binding site" evidence="15">
    <location>
        <position position="542"/>
    </location>
    <ligand>
        <name>Zn(2+)</name>
        <dbReference type="ChEBI" id="CHEBI:29105"/>
        <note>catalytic</note>
    </ligand>
</feature>
<dbReference type="SMART" id="SM00382">
    <property type="entry name" value="AAA"/>
    <property type="match status" value="1"/>
</dbReference>
<organism evidence="19 20">
    <name type="scientific">Candidatus Gemmiger avicola</name>
    <dbReference type="NCBI Taxonomy" id="2838605"/>
    <lineage>
        <taxon>Bacteria</taxon>
        <taxon>Bacillati</taxon>
        <taxon>Bacillota</taxon>
        <taxon>Clostridia</taxon>
        <taxon>Eubacteriales</taxon>
        <taxon>Gemmiger</taxon>
    </lineage>
</organism>
<dbReference type="Pfam" id="PF00004">
    <property type="entry name" value="AAA"/>
    <property type="match status" value="1"/>
</dbReference>
<dbReference type="Gene3D" id="1.20.58.760">
    <property type="entry name" value="Peptidase M41"/>
    <property type="match status" value="1"/>
</dbReference>
<evidence type="ECO:0000313" key="20">
    <source>
        <dbReference type="Proteomes" id="UP000886803"/>
    </source>
</evidence>
<evidence type="ECO:0000256" key="9">
    <source>
        <dbReference type="ARBA" id="ARBA00022833"/>
    </source>
</evidence>
<feature type="binding site" evidence="15">
    <location>
        <position position="466"/>
    </location>
    <ligand>
        <name>Zn(2+)</name>
        <dbReference type="ChEBI" id="CHEBI:29105"/>
        <note>catalytic</note>
    </ligand>
</feature>
<keyword evidence="3 15" id="KW-1003">Cell membrane</keyword>
<feature type="binding site" evidence="15">
    <location>
        <position position="470"/>
    </location>
    <ligand>
        <name>Zn(2+)</name>
        <dbReference type="ChEBI" id="CHEBI:29105"/>
        <note>catalytic</note>
    </ligand>
</feature>
<keyword evidence="8 15" id="KW-0378">Hydrolase</keyword>
<dbReference type="EC" id="3.4.24.-" evidence="15"/>
<dbReference type="InterPro" id="IPR003593">
    <property type="entry name" value="AAA+_ATPase"/>
</dbReference>
<evidence type="ECO:0000256" key="10">
    <source>
        <dbReference type="ARBA" id="ARBA00022840"/>
    </source>
</evidence>
<dbReference type="PANTHER" id="PTHR23076">
    <property type="entry name" value="METALLOPROTEASE M41 FTSH"/>
    <property type="match status" value="1"/>
</dbReference>
<sequence length="683" mass="73877">MLQHKPRLSGIIVTAVLLVLVLVMATTYSSMSSSSASTMRLSEVMNYFEANQVTYFNLDLNTGLIDLSLKEGEYPLPEEAETQQQAAGGLLSQLSDSEDYGPQNGGIVSVTYRLPYTAYFLEYIQGYIDAYNEANPDAPMEYDMVGLRDSIPWFEILLYAFMIGSVVLLFMSMYRGGAGGGGLMNVGRAKVKDQQEGQRKATFADVAGADEEKAELQEVVEFLKAPGKFNSLGARIPHGVLLVGPPGTGKTLLARACAGEAGVPFYAISGSDFVEMYVGVGASRVRDLFEKAKKTMPCIIFIDEIDAVGRQRGAGLGGGHDEREQTLNQLLVEMDGFDANDGVIVMAATNRADILDKALLRPGRFDRQVYVGLPDVKGREEILKVHTRNKPLAPDVSLKTIAKSTAGFSGADLENLVNEAALLAARKGKKAITEAEIEEASIKVVAGPEKKSRVVTDKEKRLTAYHETGHAITGYFCKTHDPVHQISIIPRGAAGGFTMYLPDKDPSYVTKTAMSENIVCLLGGRVAEQLVLDDISTGASNDLQRATDTARAMVTRYGFSERLGPVVYGTDPSETFLGRDFGQGKGYSENIAAEIDNEIRDIVDEAYETARRILSDHMTELHRVAAVLMEREKISGEEFDTLMKGGQLGPFDLSGNTEPPAPVPAAPAPEPPAAPQEPSASDE</sequence>
<dbReference type="InterPro" id="IPR037219">
    <property type="entry name" value="Peptidase_M41-like"/>
</dbReference>
<dbReference type="Gene3D" id="1.10.8.60">
    <property type="match status" value="1"/>
</dbReference>
<dbReference type="CDD" id="cd19501">
    <property type="entry name" value="RecA-like_FtsH"/>
    <property type="match status" value="1"/>
</dbReference>
<keyword evidence="4 15" id="KW-0645">Protease</keyword>
<keyword evidence="5 15" id="KW-0812">Transmembrane</keyword>
<feature type="compositionally biased region" description="Pro residues" evidence="17">
    <location>
        <begin position="659"/>
        <end position="675"/>
    </location>
</feature>
<evidence type="ECO:0000313" key="19">
    <source>
        <dbReference type="EMBL" id="HJB41654.1"/>
    </source>
</evidence>
<accession>A0A9D2M6M3</accession>
<dbReference type="AlphaFoldDB" id="A0A9D2M6M3"/>
<evidence type="ECO:0000256" key="3">
    <source>
        <dbReference type="ARBA" id="ARBA00022475"/>
    </source>
</evidence>
<keyword evidence="10 15" id="KW-0067">ATP-binding</keyword>
<reference evidence="19" key="1">
    <citation type="journal article" date="2021" name="PeerJ">
        <title>Extensive microbial diversity within the chicken gut microbiome revealed by metagenomics and culture.</title>
        <authorList>
            <person name="Gilroy R."/>
            <person name="Ravi A."/>
            <person name="Getino M."/>
            <person name="Pursley I."/>
            <person name="Horton D.L."/>
            <person name="Alikhan N.F."/>
            <person name="Baker D."/>
            <person name="Gharbi K."/>
            <person name="Hall N."/>
            <person name="Watson M."/>
            <person name="Adriaenssens E.M."/>
            <person name="Foster-Nyarko E."/>
            <person name="Jarju S."/>
            <person name="Secka A."/>
            <person name="Antonio M."/>
            <person name="Oren A."/>
            <person name="Chaudhuri R.R."/>
            <person name="La Ragione R."/>
            <person name="Hildebrand F."/>
            <person name="Pallen M.J."/>
        </authorList>
    </citation>
    <scope>NUCLEOTIDE SEQUENCE</scope>
    <source>
        <strain evidence="19">ChiBcec8-13705</strain>
    </source>
</reference>
<feature type="region of interest" description="Disordered" evidence="17">
    <location>
        <begin position="642"/>
        <end position="683"/>
    </location>
</feature>
<dbReference type="FunFam" id="3.40.50.300:FF:000001">
    <property type="entry name" value="ATP-dependent zinc metalloprotease FtsH"/>
    <property type="match status" value="1"/>
</dbReference>
<dbReference type="InterPro" id="IPR003960">
    <property type="entry name" value="ATPase_AAA_CS"/>
</dbReference>
<protein>
    <recommendedName>
        <fullName evidence="15">ATP-dependent zinc metalloprotease FtsH</fullName>
        <ecNumber evidence="15">3.4.24.-</ecNumber>
    </recommendedName>
</protein>
<dbReference type="Pfam" id="PF17862">
    <property type="entry name" value="AAA_lid_3"/>
    <property type="match status" value="1"/>
</dbReference>
<comment type="similarity">
    <text evidence="14 15">In the central section; belongs to the AAA ATPase family.</text>
</comment>
<keyword evidence="12 15" id="KW-0482">Metalloprotease</keyword>
<comment type="subunit">
    <text evidence="15">Homohexamer.</text>
</comment>
<evidence type="ECO:0000256" key="4">
    <source>
        <dbReference type="ARBA" id="ARBA00022670"/>
    </source>
</evidence>
<dbReference type="NCBIfam" id="TIGR01241">
    <property type="entry name" value="FtsH_fam"/>
    <property type="match status" value="1"/>
</dbReference>
<keyword evidence="11 15" id="KW-1133">Transmembrane helix</keyword>
<dbReference type="FunFam" id="1.20.58.760:FF:000001">
    <property type="entry name" value="ATP-dependent zinc metalloprotease FtsH"/>
    <property type="match status" value="1"/>
</dbReference>
<keyword evidence="13 15" id="KW-0472">Membrane</keyword>
<dbReference type="GO" id="GO:0016887">
    <property type="term" value="F:ATP hydrolysis activity"/>
    <property type="evidence" value="ECO:0007669"/>
    <property type="project" value="UniProtKB-UniRule"/>
</dbReference>
<comment type="caution">
    <text evidence="15">Lacks conserved residue(s) required for the propagation of feature annotation.</text>
</comment>
<evidence type="ECO:0000256" key="7">
    <source>
        <dbReference type="ARBA" id="ARBA00022741"/>
    </source>
</evidence>
<keyword evidence="6 15" id="KW-0479">Metal-binding</keyword>
<evidence type="ECO:0000259" key="18">
    <source>
        <dbReference type="SMART" id="SM00382"/>
    </source>
</evidence>
<reference evidence="19" key="2">
    <citation type="submission" date="2021-04" db="EMBL/GenBank/DDBJ databases">
        <authorList>
            <person name="Gilroy R."/>
        </authorList>
    </citation>
    <scope>NUCLEOTIDE SEQUENCE</scope>
    <source>
        <strain evidence="19">ChiBcec8-13705</strain>
    </source>
</reference>
<evidence type="ECO:0000256" key="15">
    <source>
        <dbReference type="HAMAP-Rule" id="MF_01458"/>
    </source>
</evidence>
<comment type="function">
    <text evidence="15">Acts as a processive, ATP-dependent zinc metallopeptidase for both cytoplasmic and membrane proteins. Plays a role in the quality control of integral membrane proteins.</text>
</comment>
<evidence type="ECO:0000256" key="12">
    <source>
        <dbReference type="ARBA" id="ARBA00023049"/>
    </source>
</evidence>
<feature type="domain" description="AAA+ ATPase" evidence="18">
    <location>
        <begin position="236"/>
        <end position="375"/>
    </location>
</feature>
<dbReference type="EMBL" id="DWYG01000060">
    <property type="protein sequence ID" value="HJB41654.1"/>
    <property type="molecule type" value="Genomic_DNA"/>
</dbReference>
<dbReference type="InterPro" id="IPR027417">
    <property type="entry name" value="P-loop_NTPase"/>
</dbReference>
<dbReference type="Pfam" id="PF01434">
    <property type="entry name" value="Peptidase_M41"/>
    <property type="match status" value="1"/>
</dbReference>
<comment type="caution">
    <text evidence="19">The sequence shown here is derived from an EMBL/GenBank/DDBJ whole genome shotgun (WGS) entry which is preliminary data.</text>
</comment>
<dbReference type="InterPro" id="IPR005936">
    <property type="entry name" value="FtsH"/>
</dbReference>
<evidence type="ECO:0000256" key="5">
    <source>
        <dbReference type="ARBA" id="ARBA00022692"/>
    </source>
</evidence>
<dbReference type="PROSITE" id="PS00674">
    <property type="entry name" value="AAA"/>
    <property type="match status" value="1"/>
</dbReference>
<dbReference type="GO" id="GO:0008270">
    <property type="term" value="F:zinc ion binding"/>
    <property type="evidence" value="ECO:0007669"/>
    <property type="project" value="UniProtKB-UniRule"/>
</dbReference>
<dbReference type="FunFam" id="1.10.8.60:FF:000001">
    <property type="entry name" value="ATP-dependent zinc metalloprotease FtsH"/>
    <property type="match status" value="1"/>
</dbReference>
<dbReference type="Proteomes" id="UP000886803">
    <property type="component" value="Unassembled WGS sequence"/>
</dbReference>
<dbReference type="GO" id="GO:0004222">
    <property type="term" value="F:metalloendopeptidase activity"/>
    <property type="evidence" value="ECO:0007669"/>
    <property type="project" value="InterPro"/>
</dbReference>
<keyword evidence="7 15" id="KW-0547">Nucleotide-binding</keyword>
<comment type="subcellular location">
    <subcellularLocation>
        <location evidence="15">Cell membrane</location>
        <topology evidence="15">Multi-pass membrane protein</topology>
        <orientation evidence="15">Cytoplasmic side</orientation>
    </subcellularLocation>
    <subcellularLocation>
        <location evidence="1">Membrane</location>
    </subcellularLocation>
</comment>
<comment type="similarity">
    <text evidence="2 15">In the C-terminal section; belongs to the peptidase M41 family.</text>
</comment>
<keyword evidence="9 15" id="KW-0862">Zinc</keyword>
<dbReference type="GO" id="GO:0006508">
    <property type="term" value="P:proteolysis"/>
    <property type="evidence" value="ECO:0007669"/>
    <property type="project" value="UniProtKB-KW"/>
</dbReference>
<proteinExistence type="inferred from homology"/>
<comment type="cofactor">
    <cofactor evidence="15">
        <name>Zn(2+)</name>
        <dbReference type="ChEBI" id="CHEBI:29105"/>
    </cofactor>
    <text evidence="15">Binds 1 zinc ion per subunit.</text>
</comment>